<feature type="signal peptide" evidence="2">
    <location>
        <begin position="1"/>
        <end position="24"/>
    </location>
</feature>
<evidence type="ECO:0000256" key="1">
    <source>
        <dbReference type="SAM" id="MobiDB-lite"/>
    </source>
</evidence>
<reference evidence="3" key="1">
    <citation type="submission" date="2013-05" db="EMBL/GenBank/DDBJ databases">
        <authorList>
            <person name="Yim A.K.Y."/>
            <person name="Chan T.F."/>
            <person name="Ji K.M."/>
            <person name="Liu X.Y."/>
            <person name="Zhou J.W."/>
            <person name="Li R.Q."/>
            <person name="Yang K.Y."/>
            <person name="Li J."/>
            <person name="Li M."/>
            <person name="Law P.T.W."/>
            <person name="Wu Y.L."/>
            <person name="Cai Z.L."/>
            <person name="Qin H."/>
            <person name="Bao Y."/>
            <person name="Leung R.K.K."/>
            <person name="Ng P.K.S."/>
            <person name="Zou J."/>
            <person name="Zhong X.J."/>
            <person name="Ran P.X."/>
            <person name="Zhong N.S."/>
            <person name="Liu Z.G."/>
            <person name="Tsui S.K.W."/>
        </authorList>
    </citation>
    <scope>NUCLEOTIDE SEQUENCE</scope>
    <source>
        <strain evidence="3">Derf</strain>
        <tissue evidence="3">Whole organism</tissue>
    </source>
</reference>
<feature type="region of interest" description="Disordered" evidence="1">
    <location>
        <begin position="525"/>
        <end position="547"/>
    </location>
</feature>
<proteinExistence type="predicted"/>
<dbReference type="InterPro" id="IPR029034">
    <property type="entry name" value="Cystine-knot_cytokine"/>
</dbReference>
<reference evidence="3" key="2">
    <citation type="journal article" date="2022" name="Res Sq">
        <title>Comparative Genomics Reveals Insights into the Divergent Evolution of Astigmatic Mites and Household Pest Adaptations.</title>
        <authorList>
            <person name="Xiong Q."/>
            <person name="Wan A.T.-Y."/>
            <person name="Liu X.-Y."/>
            <person name="Fung C.S.-H."/>
            <person name="Xiao X."/>
            <person name="Malainual N."/>
            <person name="Hou J."/>
            <person name="Wang L."/>
            <person name="Wang M."/>
            <person name="Yang K."/>
            <person name="Cui Y."/>
            <person name="Leung E."/>
            <person name="Nong W."/>
            <person name="Shin S.-K."/>
            <person name="Au S."/>
            <person name="Jeong K.Y."/>
            <person name="Chew F.T."/>
            <person name="Hui J."/>
            <person name="Leung T.F."/>
            <person name="Tungtrongchitr A."/>
            <person name="Zhong N."/>
            <person name="Liu Z."/>
            <person name="Tsui S."/>
        </authorList>
    </citation>
    <scope>NUCLEOTIDE SEQUENCE</scope>
    <source>
        <strain evidence="3">Derf</strain>
        <tissue evidence="3">Whole organism</tissue>
    </source>
</reference>
<feature type="chain" id="PRO_5036700897" evidence="2">
    <location>
        <begin position="25"/>
        <end position="654"/>
    </location>
</feature>
<feature type="region of interest" description="Disordered" evidence="1">
    <location>
        <begin position="181"/>
        <end position="206"/>
    </location>
</feature>
<keyword evidence="4" id="KW-1185">Reference proteome</keyword>
<dbReference type="SUPFAM" id="SSF57501">
    <property type="entry name" value="Cystine-knot cytokines"/>
    <property type="match status" value="1"/>
</dbReference>
<evidence type="ECO:0000313" key="4">
    <source>
        <dbReference type="Proteomes" id="UP000790347"/>
    </source>
</evidence>
<dbReference type="GO" id="GO:0021556">
    <property type="term" value="P:central nervous system formation"/>
    <property type="evidence" value="ECO:0007669"/>
    <property type="project" value="TreeGrafter"/>
</dbReference>
<feature type="compositionally biased region" description="Polar residues" evidence="1">
    <location>
        <begin position="452"/>
        <end position="461"/>
    </location>
</feature>
<feature type="region of interest" description="Disordered" evidence="1">
    <location>
        <begin position="445"/>
        <end position="477"/>
    </location>
</feature>
<feature type="region of interest" description="Disordered" evidence="1">
    <location>
        <begin position="286"/>
        <end position="306"/>
    </location>
</feature>
<feature type="compositionally biased region" description="Low complexity" evidence="1">
    <location>
        <begin position="577"/>
        <end position="598"/>
    </location>
</feature>
<dbReference type="Proteomes" id="UP000790347">
    <property type="component" value="Unassembled WGS sequence"/>
</dbReference>
<evidence type="ECO:0000256" key="2">
    <source>
        <dbReference type="SAM" id="SignalP"/>
    </source>
</evidence>
<protein>
    <submittedName>
        <fullName evidence="3">Uncharacterized protein</fullName>
    </submittedName>
</protein>
<dbReference type="EMBL" id="ASGP02000005">
    <property type="protein sequence ID" value="KAH9506346.1"/>
    <property type="molecule type" value="Genomic_DNA"/>
</dbReference>
<feature type="compositionally biased region" description="Low complexity" evidence="1">
    <location>
        <begin position="290"/>
        <end position="305"/>
    </location>
</feature>
<comment type="caution">
    <text evidence="3">The sequence shown here is derived from an EMBL/GenBank/DDBJ whole genome shotgun (WGS) entry which is preliminary data.</text>
</comment>
<feature type="compositionally biased region" description="Polar residues" evidence="1">
    <location>
        <begin position="181"/>
        <end position="191"/>
    </location>
</feature>
<sequence>MNITTTIIKLIVFLISTIVHDIFAFQQQQQQPATLAAASQNVQLEQTLPKGYYAFGKATPNARPPKVRKPPYLPISAECPGIQDANSLLSKHNMCGDLNRGLVPRNPMGQYLHGEPYPFELIKNKTLQYLSKTLPYLQEEIDNVPKVARFVKPSEFFENHSKRHKRQANTQELNTIVENATTAPQSTINESNVNTNNNNNNVTKQNRQNVCDGNVICQAIESLKEEGPFSKSFLSNIVSAVGNVASINNVVSLIDQYGQSTNQTNPNSSPNTSSQRFALSQLLSSIGSDSSSSSSSSNNNNNNNNAGIGSTYSPLLSLIDYLQSLQTPKFATKRKTSSDVEDFINVDGNEKPQTPCMSTEEYVSPTYARNYQGVWKYVVQIPNEGYFTQTIQQTTCLKNKCDLIEGSCRESPRWVSLLVAEIFYPDIYFPVNQIMPMLYKQQQQQQQQQQQGSTTFSKPLSQNAQQQQTLNNNGKRPLFTTGSNSIISTASAMNANQLNGLDLNALTNLLTKRINNDPSILINHLGSANNNQHHQNNIHSHHHHHPGLHNLELLARKARLQQDMNENELNNNDEDNNNNNNNNNGDLMENSSTTSNNSDKSKHCDGYDKIGCYVVRVYYDWFLVNGSCKCWKSSSGSSINETIKRIFIGKWKKK</sequence>
<dbReference type="Gene3D" id="2.10.90.10">
    <property type="entry name" value="Cystine-knot cytokines"/>
    <property type="match status" value="1"/>
</dbReference>
<dbReference type="AlphaFoldDB" id="A0A922HRJ3"/>
<gene>
    <name evidence="3" type="ORF">DERF_011084</name>
</gene>
<dbReference type="GO" id="GO:0008083">
    <property type="term" value="F:growth factor activity"/>
    <property type="evidence" value="ECO:0007669"/>
    <property type="project" value="TreeGrafter"/>
</dbReference>
<dbReference type="GO" id="GO:0005121">
    <property type="term" value="F:Toll binding"/>
    <property type="evidence" value="ECO:0007669"/>
    <property type="project" value="TreeGrafter"/>
</dbReference>
<name>A0A922HRJ3_DERFA</name>
<accession>A0A922HRJ3</accession>
<organism evidence="3 4">
    <name type="scientific">Dermatophagoides farinae</name>
    <name type="common">American house dust mite</name>
    <dbReference type="NCBI Taxonomy" id="6954"/>
    <lineage>
        <taxon>Eukaryota</taxon>
        <taxon>Metazoa</taxon>
        <taxon>Ecdysozoa</taxon>
        <taxon>Arthropoda</taxon>
        <taxon>Chelicerata</taxon>
        <taxon>Arachnida</taxon>
        <taxon>Acari</taxon>
        <taxon>Acariformes</taxon>
        <taxon>Sarcoptiformes</taxon>
        <taxon>Astigmata</taxon>
        <taxon>Psoroptidia</taxon>
        <taxon>Analgoidea</taxon>
        <taxon>Pyroglyphidae</taxon>
        <taxon>Dermatophagoidinae</taxon>
        <taxon>Dermatophagoides</taxon>
    </lineage>
</organism>
<feature type="compositionally biased region" description="Low complexity" evidence="1">
    <location>
        <begin position="192"/>
        <end position="206"/>
    </location>
</feature>
<dbReference type="GO" id="GO:0005576">
    <property type="term" value="C:extracellular region"/>
    <property type="evidence" value="ECO:0007669"/>
    <property type="project" value="TreeGrafter"/>
</dbReference>
<dbReference type="GO" id="GO:0045087">
    <property type="term" value="P:innate immune response"/>
    <property type="evidence" value="ECO:0007669"/>
    <property type="project" value="TreeGrafter"/>
</dbReference>
<dbReference type="InterPro" id="IPR052444">
    <property type="entry name" value="Spz/Toll_ligand-like"/>
</dbReference>
<feature type="compositionally biased region" description="Low complexity" evidence="1">
    <location>
        <begin position="462"/>
        <end position="473"/>
    </location>
</feature>
<dbReference type="PANTHER" id="PTHR23199:SF7">
    <property type="entry name" value="RE45222P"/>
    <property type="match status" value="1"/>
</dbReference>
<feature type="region of interest" description="Disordered" evidence="1">
    <location>
        <begin position="567"/>
        <end position="602"/>
    </location>
</feature>
<dbReference type="PANTHER" id="PTHR23199">
    <property type="entry name" value="NEUROTROPHIN 1-RELATED"/>
    <property type="match status" value="1"/>
</dbReference>
<feature type="compositionally biased region" description="Low complexity" evidence="1">
    <location>
        <begin position="529"/>
        <end position="538"/>
    </location>
</feature>
<evidence type="ECO:0000313" key="3">
    <source>
        <dbReference type="EMBL" id="KAH9506346.1"/>
    </source>
</evidence>
<keyword evidence="2" id="KW-0732">Signal</keyword>